<keyword evidence="5" id="KW-0934">Plastid</keyword>
<dbReference type="AlphaFoldDB" id="A0A118JSU9"/>
<dbReference type="GO" id="GO:0009507">
    <property type="term" value="C:chloroplast"/>
    <property type="evidence" value="ECO:0007669"/>
    <property type="project" value="UniProtKB-SubCell"/>
</dbReference>
<dbReference type="InterPro" id="IPR038860">
    <property type="entry name" value="YCF72"/>
</dbReference>
<comment type="subcellular location">
    <subcellularLocation>
        <location evidence="1">Plastid</location>
        <location evidence="1">Chloroplast</location>
    </subcellularLocation>
</comment>
<comment type="similarity">
    <text evidence="2">Belongs to the ycf72 family.</text>
</comment>
<evidence type="ECO:0000256" key="2">
    <source>
        <dbReference type="ARBA" id="ARBA00009599"/>
    </source>
</evidence>
<evidence type="ECO:0000256" key="1">
    <source>
        <dbReference type="ARBA" id="ARBA00004229"/>
    </source>
</evidence>
<evidence type="ECO:0000256" key="3">
    <source>
        <dbReference type="ARBA" id="ARBA00021519"/>
    </source>
</evidence>
<evidence type="ECO:0000313" key="7">
    <source>
        <dbReference type="EMBL" id="KVH89276.1"/>
    </source>
</evidence>
<name>A0A118JSU9_CYNCS</name>
<organism evidence="7 8">
    <name type="scientific">Cynara cardunculus var. scolymus</name>
    <name type="common">Globe artichoke</name>
    <name type="synonym">Cynara scolymus</name>
    <dbReference type="NCBI Taxonomy" id="59895"/>
    <lineage>
        <taxon>Eukaryota</taxon>
        <taxon>Viridiplantae</taxon>
        <taxon>Streptophyta</taxon>
        <taxon>Embryophyta</taxon>
        <taxon>Tracheophyta</taxon>
        <taxon>Spermatophyta</taxon>
        <taxon>Magnoliopsida</taxon>
        <taxon>eudicotyledons</taxon>
        <taxon>Gunneridae</taxon>
        <taxon>Pentapetalae</taxon>
        <taxon>asterids</taxon>
        <taxon>campanulids</taxon>
        <taxon>Asterales</taxon>
        <taxon>Asteraceae</taxon>
        <taxon>Carduoideae</taxon>
        <taxon>Cardueae</taxon>
        <taxon>Carduinae</taxon>
        <taxon>Cynara</taxon>
    </lineage>
</organism>
<reference evidence="7 8" key="1">
    <citation type="journal article" date="2016" name="Sci. Rep.">
        <title>The genome sequence of the outbreeding globe artichoke constructed de novo incorporating a phase-aware low-pass sequencing strategy of F1 progeny.</title>
        <authorList>
            <person name="Scaglione D."/>
            <person name="Reyes-Chin-Wo S."/>
            <person name="Acquadro A."/>
            <person name="Froenicke L."/>
            <person name="Portis E."/>
            <person name="Beitel C."/>
            <person name="Tirone M."/>
            <person name="Mauro R."/>
            <person name="Lo Monaco A."/>
            <person name="Mauromicale G."/>
            <person name="Faccioli P."/>
            <person name="Cattivelli L."/>
            <person name="Rieseberg L."/>
            <person name="Michelmore R."/>
            <person name="Lanteri S."/>
        </authorList>
    </citation>
    <scope>NUCLEOTIDE SEQUENCE [LARGE SCALE GENOMIC DNA]</scope>
    <source>
        <strain evidence="7">2C</strain>
    </source>
</reference>
<dbReference type="Proteomes" id="UP000243975">
    <property type="component" value="Unassembled WGS sequence"/>
</dbReference>
<gene>
    <name evidence="7" type="ORF">Ccrd_008731</name>
</gene>
<dbReference type="Gramene" id="KVH89276">
    <property type="protein sequence ID" value="KVH89276"/>
    <property type="gene ID" value="Ccrd_008731"/>
</dbReference>
<proteinExistence type="inferred from homology"/>
<keyword evidence="8" id="KW-1185">Reference proteome</keyword>
<accession>A0A118JSU9</accession>
<evidence type="ECO:0000256" key="5">
    <source>
        <dbReference type="ARBA" id="ARBA00022640"/>
    </source>
</evidence>
<comment type="caution">
    <text evidence="7">The sequence shown here is derived from an EMBL/GenBank/DDBJ whole genome shotgun (WGS) entry which is preliminary data.</text>
</comment>
<dbReference type="EMBL" id="LEKV01005268">
    <property type="protein sequence ID" value="KVH89276.1"/>
    <property type="molecule type" value="Genomic_DNA"/>
</dbReference>
<dbReference type="PANTHER" id="PTHR37377">
    <property type="entry name" value="RIBULOSE BISPHOSPHATE CARBOXYLASE LARGE CHAIN"/>
    <property type="match status" value="1"/>
</dbReference>
<evidence type="ECO:0000256" key="4">
    <source>
        <dbReference type="ARBA" id="ARBA00022528"/>
    </source>
</evidence>
<dbReference type="PANTHER" id="PTHR37377:SF2">
    <property type="entry name" value="SMALL RIBOSOMAL SUBUNIT PROTEIN US2C"/>
    <property type="match status" value="1"/>
</dbReference>
<feature type="region of interest" description="Disordered" evidence="6">
    <location>
        <begin position="62"/>
        <end position="104"/>
    </location>
</feature>
<evidence type="ECO:0000256" key="6">
    <source>
        <dbReference type="SAM" id="MobiDB-lite"/>
    </source>
</evidence>
<keyword evidence="4" id="KW-0150">Chloroplast</keyword>
<protein>
    <recommendedName>
        <fullName evidence="3">Uncharacterized protein ycf72</fullName>
    </recommendedName>
</protein>
<evidence type="ECO:0000313" key="8">
    <source>
        <dbReference type="Proteomes" id="UP000243975"/>
    </source>
</evidence>
<sequence>MNDEPSQPTVHLRAIPPIRFLQSNGNSATARGSTDYNLLKKEVDFFILQYSIFKLRFSQPEPHTPEKHLVPKGHRLSKSKPSTHGPVCAWAAPRPSRGPLHRGTSRARRSSHHIWFVAAEHRQPMWLQEELQRAGRWLLCLWITEQMLEARLGQHEKALPKRSERCWLRYERRRLGVPSAGGVFSRIPSASRRSDLRSPICPSLIISEAIGLPPYGLCAKARPATLSLKSGQYIDKAAAASIPPLLWPRSPQEEKEGIWVCWVPSDESECLVISSQVGDALVAVSSDPEAAESLPTCPLLLNKGSLSSLEANAAVSCPSEPLAASVLKVKEKEEHSTHAGSRIIPEKELDLPDYNSKITDSNIKGVQDQSHEILDIDIFGHDFPSFAISFATAPAALANFPPFPSVISVLYMVVPKVISVEVDSSFLSTKIPSQLYKLLPKHTTFWILIGGSHWRASSRNWTYEFANYELGYELKFWILELRGIKNSHYFLDS</sequence>